<name>A0A1G8V8E4_9EURY</name>
<dbReference type="GO" id="GO:0005576">
    <property type="term" value="C:extracellular region"/>
    <property type="evidence" value="ECO:0007669"/>
    <property type="project" value="UniProtKB-SubCell"/>
</dbReference>
<evidence type="ECO:0000256" key="6">
    <source>
        <dbReference type="ARBA" id="ARBA00022525"/>
    </source>
</evidence>
<keyword evidence="9" id="KW-0479">Metal-binding</keyword>
<proteinExistence type="predicted"/>
<evidence type="ECO:0000256" key="14">
    <source>
        <dbReference type="ARBA" id="ARBA00023034"/>
    </source>
</evidence>
<evidence type="ECO:0000256" key="1">
    <source>
        <dbReference type="ARBA" id="ARBA00004240"/>
    </source>
</evidence>
<dbReference type="OrthoDB" id="18376at2157"/>
<comment type="subcellular location">
    <subcellularLocation>
        <location evidence="1">Endoplasmic reticulum</location>
    </subcellularLocation>
    <subcellularLocation>
        <location evidence="3">Golgi apparatus</location>
    </subcellularLocation>
    <subcellularLocation>
        <location evidence="2">Lysosome</location>
    </subcellularLocation>
    <subcellularLocation>
        <location evidence="4">Secreted</location>
    </subcellularLocation>
</comment>
<keyword evidence="18" id="KW-0458">Lysosome</keyword>
<dbReference type="GO" id="GO:0005764">
    <property type="term" value="C:lysosome"/>
    <property type="evidence" value="ECO:0007669"/>
    <property type="project" value="UniProtKB-SubCell"/>
</dbReference>
<dbReference type="InterPro" id="IPR046450">
    <property type="entry name" value="PA_dom_sf"/>
</dbReference>
<keyword evidence="13" id="KW-0862">Zinc</keyword>
<evidence type="ECO:0000256" key="8">
    <source>
        <dbReference type="ARBA" id="ARBA00022670"/>
    </source>
</evidence>
<keyword evidence="17" id="KW-0325">Glycoprotein</keyword>
<dbReference type="Gene3D" id="3.40.630.10">
    <property type="entry name" value="Zn peptidases"/>
    <property type="match status" value="1"/>
</dbReference>
<evidence type="ECO:0000259" key="21">
    <source>
        <dbReference type="Pfam" id="PF02225"/>
    </source>
</evidence>
<evidence type="ECO:0000256" key="4">
    <source>
        <dbReference type="ARBA" id="ARBA00004613"/>
    </source>
</evidence>
<evidence type="ECO:0000313" key="23">
    <source>
        <dbReference type="EMBL" id="SDJ62362.1"/>
    </source>
</evidence>
<protein>
    <recommendedName>
        <fullName evidence="5">Carboxypeptidase Q</fullName>
    </recommendedName>
    <alternativeName>
        <fullName evidence="20">Plasma glutamate carboxypeptidase</fullName>
    </alternativeName>
</protein>
<dbReference type="InterPro" id="IPR007484">
    <property type="entry name" value="Peptidase_M28"/>
</dbReference>
<reference evidence="23 24" key="1">
    <citation type="submission" date="2016-10" db="EMBL/GenBank/DDBJ databases">
        <authorList>
            <person name="de Groot N.N."/>
        </authorList>
    </citation>
    <scope>NUCLEOTIDE SEQUENCE [LARGE SCALE GENOMIC DNA]</scope>
    <source>
        <strain evidence="23 24">IBRC-M10015</strain>
    </source>
</reference>
<accession>A0A1G8V8E4</accession>
<dbReference type="SUPFAM" id="SSF53187">
    <property type="entry name" value="Zn-dependent exopeptidases"/>
    <property type="match status" value="1"/>
</dbReference>
<evidence type="ECO:0000256" key="3">
    <source>
        <dbReference type="ARBA" id="ARBA00004555"/>
    </source>
</evidence>
<keyword evidence="14" id="KW-0333">Golgi apparatus</keyword>
<evidence type="ECO:0000256" key="20">
    <source>
        <dbReference type="ARBA" id="ARBA00033328"/>
    </source>
</evidence>
<keyword evidence="7 23" id="KW-0121">Carboxypeptidase</keyword>
<dbReference type="PANTHER" id="PTHR12053">
    <property type="entry name" value="PROTEASE FAMILY M28 PLASMA GLUTAMATE CARBOXYPEPTIDASE-RELATED"/>
    <property type="match status" value="1"/>
</dbReference>
<evidence type="ECO:0000256" key="5">
    <source>
        <dbReference type="ARBA" id="ARBA00014116"/>
    </source>
</evidence>
<evidence type="ECO:0000256" key="11">
    <source>
        <dbReference type="ARBA" id="ARBA00022801"/>
    </source>
</evidence>
<evidence type="ECO:0000256" key="16">
    <source>
        <dbReference type="ARBA" id="ARBA00023145"/>
    </source>
</evidence>
<dbReference type="Pfam" id="PF02225">
    <property type="entry name" value="PA"/>
    <property type="match status" value="1"/>
</dbReference>
<evidence type="ECO:0000256" key="2">
    <source>
        <dbReference type="ARBA" id="ARBA00004371"/>
    </source>
</evidence>
<evidence type="ECO:0000256" key="18">
    <source>
        <dbReference type="ARBA" id="ARBA00023228"/>
    </source>
</evidence>
<feature type="domain" description="PA" evidence="21">
    <location>
        <begin position="100"/>
        <end position="193"/>
    </location>
</feature>
<dbReference type="GO" id="GO:0046872">
    <property type="term" value="F:metal ion binding"/>
    <property type="evidence" value="ECO:0007669"/>
    <property type="project" value="UniProtKB-KW"/>
</dbReference>
<keyword evidence="16" id="KW-0865">Zymogen</keyword>
<dbReference type="GO" id="GO:0070573">
    <property type="term" value="F:metallodipeptidase activity"/>
    <property type="evidence" value="ECO:0007669"/>
    <property type="project" value="InterPro"/>
</dbReference>
<evidence type="ECO:0000259" key="22">
    <source>
        <dbReference type="Pfam" id="PF04389"/>
    </source>
</evidence>
<dbReference type="InterPro" id="IPR039866">
    <property type="entry name" value="CPQ"/>
</dbReference>
<dbReference type="Gene3D" id="3.50.30.30">
    <property type="match status" value="1"/>
</dbReference>
<keyword evidence="8" id="KW-0645">Protease</keyword>
<evidence type="ECO:0000313" key="24">
    <source>
        <dbReference type="Proteomes" id="UP000198856"/>
    </source>
</evidence>
<dbReference type="PANTHER" id="PTHR12053:SF3">
    <property type="entry name" value="CARBOXYPEPTIDASE Q"/>
    <property type="match status" value="1"/>
</dbReference>
<dbReference type="InterPro" id="IPR003137">
    <property type="entry name" value="PA_domain"/>
</dbReference>
<dbReference type="AlphaFoldDB" id="A0A1G8V8E4"/>
<keyword evidence="10" id="KW-0732">Signal</keyword>
<comment type="subunit">
    <text evidence="19">Homodimer. The monomeric form is inactive while the homodimer is active.</text>
</comment>
<dbReference type="Pfam" id="PF04389">
    <property type="entry name" value="Peptidase_M28"/>
    <property type="match status" value="1"/>
</dbReference>
<dbReference type="GO" id="GO:0006508">
    <property type="term" value="P:proteolysis"/>
    <property type="evidence" value="ECO:0007669"/>
    <property type="project" value="UniProtKB-KW"/>
</dbReference>
<evidence type="ECO:0000256" key="15">
    <source>
        <dbReference type="ARBA" id="ARBA00023049"/>
    </source>
</evidence>
<dbReference type="STRING" id="890420.SAMN05216226_10663"/>
<dbReference type="RefSeq" id="WP_092701441.1">
    <property type="nucleotide sequence ID" value="NZ_FNFC01000006.1"/>
</dbReference>
<dbReference type="GO" id="GO:0004180">
    <property type="term" value="F:carboxypeptidase activity"/>
    <property type="evidence" value="ECO:0007669"/>
    <property type="project" value="UniProtKB-KW"/>
</dbReference>
<feature type="domain" description="Peptidase M28" evidence="22">
    <location>
        <begin position="218"/>
        <end position="399"/>
    </location>
</feature>
<keyword evidence="24" id="KW-1185">Reference proteome</keyword>
<evidence type="ECO:0000256" key="12">
    <source>
        <dbReference type="ARBA" id="ARBA00022824"/>
    </source>
</evidence>
<keyword evidence="15" id="KW-0482">Metalloprotease</keyword>
<dbReference type="Proteomes" id="UP000198856">
    <property type="component" value="Unassembled WGS sequence"/>
</dbReference>
<keyword evidence="6" id="KW-0964">Secreted</keyword>
<evidence type="ECO:0000256" key="19">
    <source>
        <dbReference type="ARBA" id="ARBA00025833"/>
    </source>
</evidence>
<dbReference type="EMBL" id="FNFC01000006">
    <property type="protein sequence ID" value="SDJ62362.1"/>
    <property type="molecule type" value="Genomic_DNA"/>
</dbReference>
<dbReference type="SUPFAM" id="SSF52025">
    <property type="entry name" value="PA domain"/>
    <property type="match status" value="1"/>
</dbReference>
<keyword evidence="12" id="KW-0256">Endoplasmic reticulum</keyword>
<gene>
    <name evidence="23" type="ORF">SAMN05216226_10663</name>
</gene>
<keyword evidence="11" id="KW-0378">Hydrolase</keyword>
<organism evidence="23 24">
    <name type="scientific">Halovenus aranensis</name>
    <dbReference type="NCBI Taxonomy" id="890420"/>
    <lineage>
        <taxon>Archaea</taxon>
        <taxon>Methanobacteriati</taxon>
        <taxon>Methanobacteriota</taxon>
        <taxon>Stenosarchaea group</taxon>
        <taxon>Halobacteria</taxon>
        <taxon>Halobacteriales</taxon>
        <taxon>Haloarculaceae</taxon>
        <taxon>Halovenus</taxon>
    </lineage>
</organism>
<evidence type="ECO:0000256" key="7">
    <source>
        <dbReference type="ARBA" id="ARBA00022645"/>
    </source>
</evidence>
<evidence type="ECO:0000256" key="9">
    <source>
        <dbReference type="ARBA" id="ARBA00022723"/>
    </source>
</evidence>
<sequence length="434" mass="46667">MARLDTRVIGDAHRNGIAWETLVSLVDIENRMAAHDGEHEGAQAIADTFEEVGLREVTIEEFEVPGWWRSSSTLDLAGRGSYRHQHQVLALPGTPAGEETAELVDVGHGTPAEFDEADIEGKLAMASSKTPEDHDRWIHRKEKYEAAIEGGAVGFVFRNHVEGCLPPTGGIHQGDDPGAIPAVGVSRELGHRLVRHCEDAVEATLSVDCHNETATSQNVSGVIGPDTDERILVTAHHDAHDIAEGAEDNGAGSALVCEVARLFSQLADELAVGVEFTTFGAEETGLRGSGHMAETRDLDEIRAVVNLDAIGGSRSLGVGTHGFDELTATFEAVADALDTPVEVDEDIKPHSDHWPFVQEGVPGIMAYSVSESDGRGWGHTHADTLDKLDKRDFRDLAVVLSAGVLKLATEEFVPERVDPDTIEDRATEQGLDIS</sequence>
<evidence type="ECO:0000256" key="17">
    <source>
        <dbReference type="ARBA" id="ARBA00023180"/>
    </source>
</evidence>
<evidence type="ECO:0000256" key="10">
    <source>
        <dbReference type="ARBA" id="ARBA00022729"/>
    </source>
</evidence>
<evidence type="ECO:0000256" key="13">
    <source>
        <dbReference type="ARBA" id="ARBA00022833"/>
    </source>
</evidence>